<keyword evidence="3" id="KW-1185">Reference proteome</keyword>
<dbReference type="STRING" id="1314781.A0A165F6S1"/>
<accession>A0A165F6S1</accession>
<evidence type="ECO:0000313" key="2">
    <source>
        <dbReference type="EMBL" id="KZV88481.1"/>
    </source>
</evidence>
<feature type="non-terminal residue" evidence="2">
    <location>
        <position position="1"/>
    </location>
</feature>
<dbReference type="InterPro" id="IPR041320">
    <property type="entry name" value="CxC1"/>
</dbReference>
<organism evidence="2 3">
    <name type="scientific">Exidia glandulosa HHB12029</name>
    <dbReference type="NCBI Taxonomy" id="1314781"/>
    <lineage>
        <taxon>Eukaryota</taxon>
        <taxon>Fungi</taxon>
        <taxon>Dikarya</taxon>
        <taxon>Basidiomycota</taxon>
        <taxon>Agaricomycotina</taxon>
        <taxon>Agaricomycetes</taxon>
        <taxon>Auriculariales</taxon>
        <taxon>Exidiaceae</taxon>
        <taxon>Exidia</taxon>
    </lineage>
</organism>
<dbReference type="EMBL" id="KV426099">
    <property type="protein sequence ID" value="KZV88481.1"/>
    <property type="molecule type" value="Genomic_DNA"/>
</dbReference>
<name>A0A165F6S1_EXIGL</name>
<dbReference type="Pfam" id="PF18802">
    <property type="entry name" value="CxC1"/>
    <property type="match status" value="1"/>
</dbReference>
<sequence length="60" mass="6680">CDCMPAAYQLLAKGYFPCAPMSPSMAFSLDLLEFISIHSLNVAPNSTAWSHTLEAFWARR</sequence>
<dbReference type="OrthoDB" id="3200967at2759"/>
<feature type="domain" description="CxC1-like cysteine cluster associated with KDZ transposases" evidence="1">
    <location>
        <begin position="1"/>
        <end position="51"/>
    </location>
</feature>
<dbReference type="AlphaFoldDB" id="A0A165F6S1"/>
<dbReference type="Proteomes" id="UP000077266">
    <property type="component" value="Unassembled WGS sequence"/>
</dbReference>
<protein>
    <recommendedName>
        <fullName evidence="1">CxC1-like cysteine cluster associated with KDZ transposases domain-containing protein</fullName>
    </recommendedName>
</protein>
<evidence type="ECO:0000259" key="1">
    <source>
        <dbReference type="Pfam" id="PF18802"/>
    </source>
</evidence>
<dbReference type="InParanoid" id="A0A165F6S1"/>
<proteinExistence type="predicted"/>
<evidence type="ECO:0000313" key="3">
    <source>
        <dbReference type="Proteomes" id="UP000077266"/>
    </source>
</evidence>
<gene>
    <name evidence="2" type="ORF">EXIGLDRAFT_583141</name>
</gene>
<reference evidence="2 3" key="1">
    <citation type="journal article" date="2016" name="Mol. Biol. Evol.">
        <title>Comparative Genomics of Early-Diverging Mushroom-Forming Fungi Provides Insights into the Origins of Lignocellulose Decay Capabilities.</title>
        <authorList>
            <person name="Nagy L.G."/>
            <person name="Riley R."/>
            <person name="Tritt A."/>
            <person name="Adam C."/>
            <person name="Daum C."/>
            <person name="Floudas D."/>
            <person name="Sun H."/>
            <person name="Yadav J.S."/>
            <person name="Pangilinan J."/>
            <person name="Larsson K.H."/>
            <person name="Matsuura K."/>
            <person name="Barry K."/>
            <person name="Labutti K."/>
            <person name="Kuo R."/>
            <person name="Ohm R.A."/>
            <person name="Bhattacharya S.S."/>
            <person name="Shirouzu T."/>
            <person name="Yoshinaga Y."/>
            <person name="Martin F.M."/>
            <person name="Grigoriev I.V."/>
            <person name="Hibbett D.S."/>
        </authorList>
    </citation>
    <scope>NUCLEOTIDE SEQUENCE [LARGE SCALE GENOMIC DNA]</scope>
    <source>
        <strain evidence="2 3">HHB12029</strain>
    </source>
</reference>
<feature type="non-terminal residue" evidence="2">
    <location>
        <position position="60"/>
    </location>
</feature>